<feature type="region of interest" description="Disordered" evidence="1">
    <location>
        <begin position="207"/>
        <end position="249"/>
    </location>
</feature>
<dbReference type="PANTHER" id="PTHR35986">
    <property type="entry name" value="EXPRESSED PROTEIN"/>
    <property type="match status" value="1"/>
</dbReference>
<dbReference type="Proteomes" id="UP001141806">
    <property type="component" value="Unassembled WGS sequence"/>
</dbReference>
<organism evidence="2 3">
    <name type="scientific">Protea cynaroides</name>
    <dbReference type="NCBI Taxonomy" id="273540"/>
    <lineage>
        <taxon>Eukaryota</taxon>
        <taxon>Viridiplantae</taxon>
        <taxon>Streptophyta</taxon>
        <taxon>Embryophyta</taxon>
        <taxon>Tracheophyta</taxon>
        <taxon>Spermatophyta</taxon>
        <taxon>Magnoliopsida</taxon>
        <taxon>Proteales</taxon>
        <taxon>Proteaceae</taxon>
        <taxon>Protea</taxon>
    </lineage>
</organism>
<comment type="caution">
    <text evidence="2">The sequence shown here is derived from an EMBL/GenBank/DDBJ whole genome shotgun (WGS) entry which is preliminary data.</text>
</comment>
<evidence type="ECO:0000313" key="3">
    <source>
        <dbReference type="Proteomes" id="UP001141806"/>
    </source>
</evidence>
<dbReference type="AlphaFoldDB" id="A0A9Q0KFD2"/>
<keyword evidence="3" id="KW-1185">Reference proteome</keyword>
<reference evidence="2" key="1">
    <citation type="journal article" date="2023" name="Plant J.">
        <title>The genome of the king protea, Protea cynaroides.</title>
        <authorList>
            <person name="Chang J."/>
            <person name="Duong T.A."/>
            <person name="Schoeman C."/>
            <person name="Ma X."/>
            <person name="Roodt D."/>
            <person name="Barker N."/>
            <person name="Li Z."/>
            <person name="Van de Peer Y."/>
            <person name="Mizrachi E."/>
        </authorList>
    </citation>
    <scope>NUCLEOTIDE SEQUENCE</scope>
    <source>
        <tissue evidence="2">Young leaves</tissue>
    </source>
</reference>
<feature type="compositionally biased region" description="Basic residues" evidence="1">
    <location>
        <begin position="216"/>
        <end position="232"/>
    </location>
</feature>
<dbReference type="OrthoDB" id="1899410at2759"/>
<gene>
    <name evidence="2" type="ORF">NE237_016249</name>
</gene>
<proteinExistence type="predicted"/>
<evidence type="ECO:0000256" key="1">
    <source>
        <dbReference type="SAM" id="MobiDB-lite"/>
    </source>
</evidence>
<accession>A0A9Q0KFD2</accession>
<protein>
    <submittedName>
        <fullName evidence="2">Uncharacterized protein</fullName>
    </submittedName>
</protein>
<sequence length="249" mass="28269">MADAVVELEQILLSSKFKLTREERDVLDTCKGKALSDCATVASIAGGAVWSATSLQFLRRSLRFAWRINLTISAAVLSGGWSINRSLDSCLDHILSLDGSRMQKELANLMLTKYRDDPRRMKLINKHFYLEKVFDDLSIDTPISRWRLRNVFGDRSVQSWRTENVDTDSKSTDVEPEQSVMTSGADMIADPLDCVLGGYWGKGEEIHHPETTAVSPRRRIRANKRAHRRHRLQQQEDSSTSQYAQAQVE</sequence>
<name>A0A9Q0KFD2_9MAGN</name>
<dbReference type="EMBL" id="JAMYWD010000006">
    <property type="protein sequence ID" value="KAJ4969548.1"/>
    <property type="molecule type" value="Genomic_DNA"/>
</dbReference>
<feature type="compositionally biased region" description="Polar residues" evidence="1">
    <location>
        <begin position="235"/>
        <end position="249"/>
    </location>
</feature>
<evidence type="ECO:0000313" key="2">
    <source>
        <dbReference type="EMBL" id="KAJ4969548.1"/>
    </source>
</evidence>
<dbReference type="PANTHER" id="PTHR35986:SF1">
    <property type="entry name" value="OS10G0430800 PROTEIN"/>
    <property type="match status" value="1"/>
</dbReference>